<feature type="domain" description="tRNA(Ile)-lysidine/2-thiocytidine synthase N-terminal" evidence="2">
    <location>
        <begin position="25"/>
        <end position="190"/>
    </location>
</feature>
<evidence type="ECO:0000313" key="4">
    <source>
        <dbReference type="Proteomes" id="UP000482209"/>
    </source>
</evidence>
<dbReference type="EMBL" id="VUMT01000001">
    <property type="protein sequence ID" value="MSS62514.1"/>
    <property type="molecule type" value="Genomic_DNA"/>
</dbReference>
<organism evidence="3 4">
    <name type="scientific">Velocimicrobium porci</name>
    <dbReference type="NCBI Taxonomy" id="2606634"/>
    <lineage>
        <taxon>Bacteria</taxon>
        <taxon>Bacillati</taxon>
        <taxon>Bacillota</taxon>
        <taxon>Clostridia</taxon>
        <taxon>Lachnospirales</taxon>
        <taxon>Lachnospiraceae</taxon>
        <taxon>Velocimicrobium</taxon>
    </lineage>
</organism>
<dbReference type="CDD" id="cd24138">
    <property type="entry name" value="TtcA-like"/>
    <property type="match status" value="1"/>
</dbReference>
<keyword evidence="4" id="KW-1185">Reference proteome</keyword>
<dbReference type="RefSeq" id="WP_154516035.1">
    <property type="nucleotide sequence ID" value="NZ_VUMT01000001.1"/>
</dbReference>
<accession>A0A6L5XV65</accession>
<dbReference type="PIRSF" id="PIRSF004976">
    <property type="entry name" value="ATPase_YdaO"/>
    <property type="match status" value="1"/>
</dbReference>
<dbReference type="AlphaFoldDB" id="A0A6L5XV65"/>
<name>A0A6L5XV65_9FIRM</name>
<dbReference type="Proteomes" id="UP000482209">
    <property type="component" value="Unassembled WGS sequence"/>
</dbReference>
<dbReference type="Pfam" id="PF01171">
    <property type="entry name" value="ATP_bind_3"/>
    <property type="match status" value="1"/>
</dbReference>
<dbReference type="PANTHER" id="PTHR43686">
    <property type="entry name" value="SULFURTRANSFERASE-RELATED"/>
    <property type="match status" value="1"/>
</dbReference>
<dbReference type="PANTHER" id="PTHR43686:SF1">
    <property type="entry name" value="AMINOTRAN_5 DOMAIN-CONTAINING PROTEIN"/>
    <property type="match status" value="1"/>
</dbReference>
<dbReference type="Gene3D" id="3.40.50.620">
    <property type="entry name" value="HUPs"/>
    <property type="match status" value="1"/>
</dbReference>
<evidence type="ECO:0000256" key="1">
    <source>
        <dbReference type="ARBA" id="ARBA00022679"/>
    </source>
</evidence>
<protein>
    <submittedName>
        <fullName evidence="3">tRNA 2-thiocytidine biosynthesis protein TtcA</fullName>
    </submittedName>
</protein>
<comment type="caution">
    <text evidence="3">The sequence shown here is derived from an EMBL/GenBank/DDBJ whole genome shotgun (WGS) entry which is preliminary data.</text>
</comment>
<dbReference type="GO" id="GO:0008033">
    <property type="term" value="P:tRNA processing"/>
    <property type="evidence" value="ECO:0007669"/>
    <property type="project" value="InterPro"/>
</dbReference>
<evidence type="ECO:0000313" key="3">
    <source>
        <dbReference type="EMBL" id="MSS62514.1"/>
    </source>
</evidence>
<proteinExistence type="predicted"/>
<dbReference type="InterPro" id="IPR011063">
    <property type="entry name" value="TilS/TtcA_N"/>
</dbReference>
<dbReference type="GO" id="GO:0016740">
    <property type="term" value="F:transferase activity"/>
    <property type="evidence" value="ECO:0007669"/>
    <property type="project" value="UniProtKB-KW"/>
</dbReference>
<gene>
    <name evidence="3" type="ORF">FYJ58_01220</name>
</gene>
<dbReference type="SUPFAM" id="SSF52402">
    <property type="entry name" value="Adenine nucleotide alpha hydrolases-like"/>
    <property type="match status" value="1"/>
</dbReference>
<dbReference type="InterPro" id="IPR014729">
    <property type="entry name" value="Rossmann-like_a/b/a_fold"/>
</dbReference>
<evidence type="ECO:0000259" key="2">
    <source>
        <dbReference type="Pfam" id="PF01171"/>
    </source>
</evidence>
<keyword evidence="1" id="KW-0808">Transferase</keyword>
<reference evidence="3 4" key="1">
    <citation type="submission" date="2019-08" db="EMBL/GenBank/DDBJ databases">
        <title>In-depth cultivation of the pig gut microbiome towards novel bacterial diversity and tailored functional studies.</title>
        <authorList>
            <person name="Wylensek D."/>
            <person name="Hitch T.C.A."/>
            <person name="Clavel T."/>
        </authorList>
    </citation>
    <scope>NUCLEOTIDE SEQUENCE [LARGE SCALE GENOMIC DNA]</scope>
    <source>
        <strain evidence="3 4">WCA-693-APC-MOT-I</strain>
    </source>
</reference>
<sequence>MKLQQLYSYTRKALDTYHMIEAHDKIAIGISGGKDSLTLLYALAGLKKFYPIPFELEAISVHLGYDEFDLTAITNLCNQLQIRHTIVFTEISTIIMEGRKEQNPCSLCAKMRKGALNNKAKELGCNKIAYAHHKDDLVETMLLSLLFEGQFYAFPPVTHLERSNLTVIRPLMFINEKDIKGFQNKYYLPICKNPCPVDGHTKREYAKQLIRQLNHDHPGAKDRMFHAIVTGNIIDWPNL</sequence>
<dbReference type="InterPro" id="IPR035107">
    <property type="entry name" value="tRNA_thiolation_TtcA_Ctu1"/>
</dbReference>